<name>D7FW80_ECTSI</name>
<reference evidence="1 2" key="1">
    <citation type="journal article" date="2010" name="Nature">
        <title>The Ectocarpus genome and the independent evolution of multicellularity in brown algae.</title>
        <authorList>
            <person name="Cock J.M."/>
            <person name="Sterck L."/>
            <person name="Rouze P."/>
            <person name="Scornet D."/>
            <person name="Allen A.E."/>
            <person name="Amoutzias G."/>
            <person name="Anthouard V."/>
            <person name="Artiguenave F."/>
            <person name="Aury J.M."/>
            <person name="Badger J.H."/>
            <person name="Beszteri B."/>
            <person name="Billiau K."/>
            <person name="Bonnet E."/>
            <person name="Bothwell J.H."/>
            <person name="Bowler C."/>
            <person name="Boyen C."/>
            <person name="Brownlee C."/>
            <person name="Carrano C.J."/>
            <person name="Charrier B."/>
            <person name="Cho G.Y."/>
            <person name="Coelho S.M."/>
            <person name="Collen J."/>
            <person name="Corre E."/>
            <person name="Da Silva C."/>
            <person name="Delage L."/>
            <person name="Delaroque N."/>
            <person name="Dittami S.M."/>
            <person name="Doulbeau S."/>
            <person name="Elias M."/>
            <person name="Farnham G."/>
            <person name="Gachon C.M."/>
            <person name="Gschloessl B."/>
            <person name="Heesch S."/>
            <person name="Jabbari K."/>
            <person name="Jubin C."/>
            <person name="Kawai H."/>
            <person name="Kimura K."/>
            <person name="Kloareg B."/>
            <person name="Kupper F.C."/>
            <person name="Lang D."/>
            <person name="Le Bail A."/>
            <person name="Leblanc C."/>
            <person name="Lerouge P."/>
            <person name="Lohr M."/>
            <person name="Lopez P.J."/>
            <person name="Martens C."/>
            <person name="Maumus F."/>
            <person name="Michel G."/>
            <person name="Miranda-Saavedra D."/>
            <person name="Morales J."/>
            <person name="Moreau H."/>
            <person name="Motomura T."/>
            <person name="Nagasato C."/>
            <person name="Napoli C.A."/>
            <person name="Nelson D.R."/>
            <person name="Nyvall-Collen P."/>
            <person name="Peters A.F."/>
            <person name="Pommier C."/>
            <person name="Potin P."/>
            <person name="Poulain J."/>
            <person name="Quesneville H."/>
            <person name="Read B."/>
            <person name="Rensing S.A."/>
            <person name="Ritter A."/>
            <person name="Rousvoal S."/>
            <person name="Samanta M."/>
            <person name="Samson G."/>
            <person name="Schroeder D.C."/>
            <person name="Segurens B."/>
            <person name="Strittmatter M."/>
            <person name="Tonon T."/>
            <person name="Tregear J.W."/>
            <person name="Valentin K."/>
            <person name="von Dassow P."/>
            <person name="Yamagishi T."/>
            <person name="Van de Peer Y."/>
            <person name="Wincker P."/>
        </authorList>
    </citation>
    <scope>NUCLEOTIDE SEQUENCE [LARGE SCALE GENOMIC DNA]</scope>
    <source>
        <strain evidence="2">Ec32 / CCAP1310/4</strain>
    </source>
</reference>
<protein>
    <submittedName>
        <fullName evidence="1">Uncharacterized protein</fullName>
    </submittedName>
</protein>
<dbReference type="EMBL" id="FN649727">
    <property type="protein sequence ID" value="CBJ25600.1"/>
    <property type="molecule type" value="Genomic_DNA"/>
</dbReference>
<dbReference type="EMBL" id="FN648486">
    <property type="protein sequence ID" value="CBJ25600.1"/>
    <property type="molecule type" value="Genomic_DNA"/>
</dbReference>
<proteinExistence type="predicted"/>
<accession>D7FW80</accession>
<dbReference type="AlphaFoldDB" id="D7FW80"/>
<keyword evidence="2" id="KW-1185">Reference proteome</keyword>
<sequence length="103" mass="11659">MPLLRSDGTGISTIRALSLKRCGIGDAGEESSIFHKYINMVLLLRCYFRWKCAVGGLCAHDFLYKNTDFRGASWSEIPCKYLPTTTRTLNSCWPHSEKSHISE</sequence>
<evidence type="ECO:0000313" key="1">
    <source>
        <dbReference type="EMBL" id="CBJ25600.1"/>
    </source>
</evidence>
<dbReference type="InParanoid" id="D7FW80"/>
<dbReference type="Proteomes" id="UP000002630">
    <property type="component" value="Linkage Group LG02"/>
</dbReference>
<gene>
    <name evidence="1" type="ORF">Esi_0003_0305</name>
</gene>
<evidence type="ECO:0000313" key="2">
    <source>
        <dbReference type="Proteomes" id="UP000002630"/>
    </source>
</evidence>
<organism evidence="1 2">
    <name type="scientific">Ectocarpus siliculosus</name>
    <name type="common">Brown alga</name>
    <name type="synonym">Conferva siliculosa</name>
    <dbReference type="NCBI Taxonomy" id="2880"/>
    <lineage>
        <taxon>Eukaryota</taxon>
        <taxon>Sar</taxon>
        <taxon>Stramenopiles</taxon>
        <taxon>Ochrophyta</taxon>
        <taxon>PX clade</taxon>
        <taxon>Phaeophyceae</taxon>
        <taxon>Ectocarpales</taxon>
        <taxon>Ectocarpaceae</taxon>
        <taxon>Ectocarpus</taxon>
    </lineage>
</organism>